<dbReference type="Pfam" id="PF17769">
    <property type="entry name" value="PurK_C"/>
    <property type="match status" value="1"/>
</dbReference>
<dbReference type="NCBIfam" id="TIGR01161">
    <property type="entry name" value="purK"/>
    <property type="match status" value="1"/>
</dbReference>
<dbReference type="PROSITE" id="PS50975">
    <property type="entry name" value="ATP_GRASP"/>
    <property type="match status" value="1"/>
</dbReference>
<evidence type="ECO:0000313" key="10">
    <source>
        <dbReference type="EMBL" id="CAA9585297.1"/>
    </source>
</evidence>
<keyword evidence="2 7" id="KW-0547">Nucleotide-binding</keyword>
<feature type="binding site" evidence="7">
    <location>
        <position position="123"/>
    </location>
    <ligand>
        <name>ATP</name>
        <dbReference type="ChEBI" id="CHEBI:30616"/>
    </ligand>
</feature>
<dbReference type="GO" id="GO:0005524">
    <property type="term" value="F:ATP binding"/>
    <property type="evidence" value="ECO:0007669"/>
    <property type="project" value="UniProtKB-UniRule"/>
</dbReference>
<feature type="binding site" evidence="7">
    <location>
        <begin position="201"/>
        <end position="204"/>
    </location>
    <ligand>
        <name>ATP</name>
        <dbReference type="ChEBI" id="CHEBI:30616"/>
    </ligand>
</feature>
<reference evidence="10" key="1">
    <citation type="submission" date="2020-02" db="EMBL/GenBank/DDBJ databases">
        <authorList>
            <person name="Meier V. D."/>
        </authorList>
    </citation>
    <scope>NUCLEOTIDE SEQUENCE</scope>
    <source>
        <strain evidence="10">AVDCRST_MAG81</strain>
    </source>
</reference>
<evidence type="ECO:0000259" key="9">
    <source>
        <dbReference type="PROSITE" id="PS50975"/>
    </source>
</evidence>
<evidence type="ECO:0000256" key="2">
    <source>
        <dbReference type="ARBA" id="ARBA00022741"/>
    </source>
</evidence>
<dbReference type="PANTHER" id="PTHR11609">
    <property type="entry name" value="PURINE BIOSYNTHESIS PROTEIN 6/7, PUR6/7"/>
    <property type="match status" value="1"/>
</dbReference>
<evidence type="ECO:0000256" key="1">
    <source>
        <dbReference type="ARBA" id="ARBA00022598"/>
    </source>
</evidence>
<dbReference type="InterPro" id="IPR013815">
    <property type="entry name" value="ATP_grasp_subdomain_1"/>
</dbReference>
<dbReference type="GO" id="GO:0046872">
    <property type="term" value="F:metal ion binding"/>
    <property type="evidence" value="ECO:0007669"/>
    <property type="project" value="InterPro"/>
</dbReference>
<comment type="similarity">
    <text evidence="7 8">Belongs to the PurK/PurT family.</text>
</comment>
<dbReference type="Gene3D" id="3.30.470.20">
    <property type="entry name" value="ATP-grasp fold, B domain"/>
    <property type="match status" value="1"/>
</dbReference>
<dbReference type="InterPro" id="IPR011054">
    <property type="entry name" value="Rudment_hybrid_motif"/>
</dbReference>
<dbReference type="SUPFAM" id="SSF52440">
    <property type="entry name" value="PreATP-grasp domain"/>
    <property type="match status" value="1"/>
</dbReference>
<dbReference type="InterPro" id="IPR016185">
    <property type="entry name" value="PreATP-grasp_dom_sf"/>
</dbReference>
<keyword evidence="5 7" id="KW-0067">ATP-binding</keyword>
<dbReference type="SUPFAM" id="SSF51246">
    <property type="entry name" value="Rudiment single hybrid motif"/>
    <property type="match status" value="1"/>
</dbReference>
<protein>
    <recommendedName>
        <fullName evidence="7 8">N5-carboxyaminoimidazole ribonucleotide synthase</fullName>
        <shortName evidence="7 8">N5-CAIR synthase</shortName>
        <ecNumber evidence="7 8">6.3.4.18</ecNumber>
    </recommendedName>
    <alternativeName>
        <fullName evidence="7 8">5-(carboxyamino)imidazole ribonucleotide synthetase</fullName>
    </alternativeName>
</protein>
<dbReference type="Gene3D" id="3.30.1490.20">
    <property type="entry name" value="ATP-grasp fold, A domain"/>
    <property type="match status" value="1"/>
</dbReference>
<accession>A0A6J4VS62</accession>
<dbReference type="AlphaFoldDB" id="A0A6J4VS62"/>
<evidence type="ECO:0000256" key="3">
    <source>
        <dbReference type="ARBA" id="ARBA00022755"/>
    </source>
</evidence>
<dbReference type="InterPro" id="IPR005875">
    <property type="entry name" value="PurK"/>
</dbReference>
<keyword evidence="3 7" id="KW-0658">Purine biosynthesis</keyword>
<dbReference type="GO" id="GO:0004638">
    <property type="term" value="F:phosphoribosylaminoimidazole carboxylase activity"/>
    <property type="evidence" value="ECO:0007669"/>
    <property type="project" value="InterPro"/>
</dbReference>
<keyword evidence="1 7" id="KW-0436">Ligase</keyword>
<dbReference type="GO" id="GO:0005829">
    <property type="term" value="C:cytosol"/>
    <property type="evidence" value="ECO:0007669"/>
    <property type="project" value="TreeGrafter"/>
</dbReference>
<sequence length="411" mass="44787">MLQRPGNQLSSSATNQPARLPELRQVGVIGGGQLAGMMAAAAKNMGIGLVVQTPHRTDPAVGIATDAILAAIADLEATTQLAARCDVITFENEFIDLPALTALAQQGVCFRPGLETLSPLLDKYEQRCYLQQLGLPVPKFNCLQPGSNLGDLGLGFPIVIKARRHGYDGQGTFIIKDERDLLDFWQRVEASQDQSNAFLVEEFIPFEQELAVIAVRSVAGEFFTYPTVETQQEDQVCRRVIAPAALSPAVEFEINAIAQTLLESLQAVGIFGIELFLTHEGQVLINEVAPRTHNSGHFTLDACETSQFEQHLRAVCNLPLGNPGLQTPGAVMVNLLGYEEADDDYLTKRHQLAQVPDAVVHWYGKSKAYPGRKLGHVTVLLNASGRDQALEVAQAVEAIWYGDLLQPQPKE</sequence>
<feature type="binding site" evidence="7">
    <location>
        <position position="161"/>
    </location>
    <ligand>
        <name>ATP</name>
        <dbReference type="ChEBI" id="CHEBI:30616"/>
    </ligand>
</feature>
<gene>
    <name evidence="7 8" type="primary">purK</name>
    <name evidence="10" type="ORF">AVDCRST_MAG81-4124</name>
</gene>
<dbReference type="PANTHER" id="PTHR11609:SF5">
    <property type="entry name" value="PHOSPHORIBOSYLAMINOIMIDAZOLE CARBOXYLASE"/>
    <property type="match status" value="1"/>
</dbReference>
<dbReference type="EC" id="6.3.4.18" evidence="7 8"/>
<dbReference type="UniPathway" id="UPA00074">
    <property type="reaction ID" value="UER00942"/>
</dbReference>
<feature type="binding site" evidence="7">
    <location>
        <position position="209"/>
    </location>
    <ligand>
        <name>ATP</name>
        <dbReference type="ChEBI" id="CHEBI:30616"/>
    </ligand>
</feature>
<dbReference type="HAMAP" id="MF_01928">
    <property type="entry name" value="PurK"/>
    <property type="match status" value="1"/>
</dbReference>
<comment type="function">
    <text evidence="8">Catalyzes the ATP-dependent conversion of 5-aminoimidazole ribonucleotide (AIR) and HCO(3)- to N5-carboxyaminoimidazole ribonucleotide (N5-CAIR).</text>
</comment>
<dbReference type="Pfam" id="PF02222">
    <property type="entry name" value="ATP-grasp"/>
    <property type="match status" value="1"/>
</dbReference>
<proteinExistence type="inferred from homology"/>
<dbReference type="NCBIfam" id="NF004679">
    <property type="entry name" value="PRK06019.1-5"/>
    <property type="match status" value="1"/>
</dbReference>
<keyword evidence="6" id="KW-0456">Lyase</keyword>
<comment type="function">
    <text evidence="7">Catalyzes the ATP-dependent conversion of 5-aminoimidazole ribonucleotide (AIR) and HCO(3)(-) to N5-carboxyaminoimidazole ribonucleotide (N5-CAIR).</text>
</comment>
<organism evidence="10">
    <name type="scientific">uncultured Synechococcales cyanobacterium</name>
    <dbReference type="NCBI Taxonomy" id="1936017"/>
    <lineage>
        <taxon>Bacteria</taxon>
        <taxon>Bacillati</taxon>
        <taxon>Cyanobacteriota</taxon>
        <taxon>Cyanophyceae</taxon>
        <taxon>Synechococcales</taxon>
        <taxon>environmental samples</taxon>
    </lineage>
</organism>
<evidence type="ECO:0000256" key="7">
    <source>
        <dbReference type="HAMAP-Rule" id="MF_01928"/>
    </source>
</evidence>
<dbReference type="EMBL" id="CADCWO010000194">
    <property type="protein sequence ID" value="CAA9585297.1"/>
    <property type="molecule type" value="Genomic_DNA"/>
</dbReference>
<keyword evidence="4" id="KW-0210">Decarboxylase</keyword>
<dbReference type="Gene3D" id="3.40.50.20">
    <property type="match status" value="1"/>
</dbReference>
<evidence type="ECO:0000256" key="4">
    <source>
        <dbReference type="ARBA" id="ARBA00022793"/>
    </source>
</evidence>
<dbReference type="InterPro" id="IPR054350">
    <property type="entry name" value="PurT/PurK_preATP-grasp"/>
</dbReference>
<dbReference type="Pfam" id="PF22660">
    <property type="entry name" value="RS_preATP-grasp-like"/>
    <property type="match status" value="1"/>
</dbReference>
<feature type="binding site" evidence="7">
    <location>
        <begin position="286"/>
        <end position="287"/>
    </location>
    <ligand>
        <name>ATP</name>
        <dbReference type="ChEBI" id="CHEBI:30616"/>
    </ligand>
</feature>
<dbReference type="InterPro" id="IPR011761">
    <property type="entry name" value="ATP-grasp"/>
</dbReference>
<dbReference type="SUPFAM" id="SSF56059">
    <property type="entry name" value="Glutathione synthetase ATP-binding domain-like"/>
    <property type="match status" value="1"/>
</dbReference>
<evidence type="ECO:0000256" key="5">
    <source>
        <dbReference type="ARBA" id="ARBA00022840"/>
    </source>
</evidence>
<dbReference type="GO" id="GO:0034028">
    <property type="term" value="F:5-(carboxyamino)imidazole ribonucleotide synthase activity"/>
    <property type="evidence" value="ECO:0007669"/>
    <property type="project" value="UniProtKB-UniRule"/>
</dbReference>
<comment type="catalytic activity">
    <reaction evidence="7 8">
        <text>5-amino-1-(5-phospho-beta-D-ribosyl)imidazole + hydrogencarbonate + ATP = 5-carboxyamino-1-(5-phospho-D-ribosyl)imidazole + ADP + phosphate + 2 H(+)</text>
        <dbReference type="Rhea" id="RHEA:19317"/>
        <dbReference type="ChEBI" id="CHEBI:15378"/>
        <dbReference type="ChEBI" id="CHEBI:17544"/>
        <dbReference type="ChEBI" id="CHEBI:30616"/>
        <dbReference type="ChEBI" id="CHEBI:43474"/>
        <dbReference type="ChEBI" id="CHEBI:58730"/>
        <dbReference type="ChEBI" id="CHEBI:137981"/>
        <dbReference type="ChEBI" id="CHEBI:456216"/>
        <dbReference type="EC" id="6.3.4.18"/>
    </reaction>
</comment>
<dbReference type="GO" id="GO:0006189">
    <property type="term" value="P:'de novo' IMP biosynthetic process"/>
    <property type="evidence" value="ECO:0007669"/>
    <property type="project" value="UniProtKB-UniRule"/>
</dbReference>
<dbReference type="InterPro" id="IPR003135">
    <property type="entry name" value="ATP-grasp_carboxylate-amine"/>
</dbReference>
<dbReference type="InterPro" id="IPR040686">
    <property type="entry name" value="PurK_C"/>
</dbReference>
<comment type="pathway">
    <text evidence="7 8">Purine metabolism; IMP biosynthesis via de novo pathway; 5-amino-1-(5-phospho-D-ribosyl)imidazole-4-carboxylate from 5-amino-1-(5-phospho-D-ribosyl)imidazole (N5-CAIR route): step 1/2.</text>
</comment>
<dbReference type="FunFam" id="3.30.470.20:FF:000037">
    <property type="entry name" value="Phosphoribosylaminoimidazole carboxylase, chloroplastic"/>
    <property type="match status" value="1"/>
</dbReference>
<evidence type="ECO:0000256" key="8">
    <source>
        <dbReference type="RuleBase" id="RU361200"/>
    </source>
</evidence>
<feature type="domain" description="ATP-grasp" evidence="9">
    <location>
        <begin position="127"/>
        <end position="316"/>
    </location>
</feature>
<name>A0A6J4VS62_9CYAN</name>
<comment type="subunit">
    <text evidence="7 8">Homodimer.</text>
</comment>
<comment type="caution">
    <text evidence="7">Lacks conserved residue(s) required for the propagation of feature annotation.</text>
</comment>
<evidence type="ECO:0000256" key="6">
    <source>
        <dbReference type="ARBA" id="ARBA00023239"/>
    </source>
</evidence>